<comment type="similarity">
    <text evidence="5">Belongs to the HIPP family.</text>
</comment>
<feature type="compositionally biased region" description="Basic residues" evidence="6">
    <location>
        <begin position="90"/>
        <end position="100"/>
    </location>
</feature>
<keyword evidence="2" id="KW-0479">Metal-binding</keyword>
<organism evidence="9">
    <name type="scientific">Cucumis melo</name>
    <name type="common">Muskmelon</name>
    <dbReference type="NCBI Taxonomy" id="3656"/>
    <lineage>
        <taxon>Eukaryota</taxon>
        <taxon>Viridiplantae</taxon>
        <taxon>Streptophyta</taxon>
        <taxon>Embryophyta</taxon>
        <taxon>Tracheophyta</taxon>
        <taxon>Spermatophyta</taxon>
        <taxon>Magnoliopsida</taxon>
        <taxon>eudicotyledons</taxon>
        <taxon>Gunneridae</taxon>
        <taxon>Pentapetalae</taxon>
        <taxon>rosids</taxon>
        <taxon>fabids</taxon>
        <taxon>Cucurbitales</taxon>
        <taxon>Cucurbitaceae</taxon>
        <taxon>Benincaseae</taxon>
        <taxon>Cucumis</taxon>
    </lineage>
</organism>
<name>A0A9I9CSY0_CUCME</name>
<evidence type="ECO:0000259" key="8">
    <source>
        <dbReference type="PROSITE" id="PS50846"/>
    </source>
</evidence>
<protein>
    <recommendedName>
        <fullName evidence="8">HMA domain-containing protein</fullName>
    </recommendedName>
</protein>
<keyword evidence="7" id="KW-1133">Transmembrane helix</keyword>
<dbReference type="Pfam" id="PF00403">
    <property type="entry name" value="HMA"/>
    <property type="match status" value="1"/>
</dbReference>
<evidence type="ECO:0000256" key="5">
    <source>
        <dbReference type="ARBA" id="ARBA00024045"/>
    </source>
</evidence>
<dbReference type="PROSITE" id="PS50846">
    <property type="entry name" value="HMA_2"/>
    <property type="match status" value="1"/>
</dbReference>
<feature type="transmembrane region" description="Helical" evidence="7">
    <location>
        <begin position="124"/>
        <end position="145"/>
    </location>
</feature>
<dbReference type="InterPro" id="IPR051863">
    <property type="entry name" value="HIPP"/>
</dbReference>
<evidence type="ECO:0000256" key="4">
    <source>
        <dbReference type="ARBA" id="ARBA00023289"/>
    </source>
</evidence>
<dbReference type="PANTHER" id="PTHR45811">
    <property type="entry name" value="COPPER TRANSPORT PROTEIN FAMILY-RELATED"/>
    <property type="match status" value="1"/>
</dbReference>
<dbReference type="GO" id="GO:0046872">
    <property type="term" value="F:metal ion binding"/>
    <property type="evidence" value="ECO:0007669"/>
    <property type="project" value="UniProtKB-KW"/>
</dbReference>
<accession>A0A9I9CSY0</accession>
<sequence length="151" mass="16875">MAQTKTVLKLDIACQKCKTKVLKAVTAIEGVDKVETDEAKGTLAVTGTADPFEIVKRTRKAIACAGKIADVVSIGPPPKPGEKKPDEKKRATRNRRIQRNRSRLLAHVHPTTARPIMDRPMSSYLVKLILLALFFNRIPTINYYLRLLKNN</sequence>
<evidence type="ECO:0000313" key="9">
    <source>
        <dbReference type="EnsemblPlants" id="MELO3C007853.2.1"/>
    </source>
</evidence>
<evidence type="ECO:0000256" key="3">
    <source>
        <dbReference type="ARBA" id="ARBA00023288"/>
    </source>
</evidence>
<dbReference type="PANTHER" id="PTHR45811:SF13">
    <property type="entry name" value="OS04G0661100 PROTEIN"/>
    <property type="match status" value="1"/>
</dbReference>
<keyword evidence="3" id="KW-0449">Lipoprotein</keyword>
<evidence type="ECO:0000256" key="2">
    <source>
        <dbReference type="ARBA" id="ARBA00022723"/>
    </source>
</evidence>
<dbReference type="InterPro" id="IPR006121">
    <property type="entry name" value="HMA_dom"/>
</dbReference>
<proteinExistence type="inferred from homology"/>
<keyword evidence="7" id="KW-0472">Membrane</keyword>
<keyword evidence="1" id="KW-0488">Methylation</keyword>
<evidence type="ECO:0000256" key="1">
    <source>
        <dbReference type="ARBA" id="ARBA00022481"/>
    </source>
</evidence>
<reference evidence="9" key="1">
    <citation type="submission" date="2023-03" db="UniProtKB">
        <authorList>
            <consortium name="EnsemblPlants"/>
        </authorList>
    </citation>
    <scope>IDENTIFICATION</scope>
</reference>
<feature type="domain" description="HMA" evidence="8">
    <location>
        <begin position="3"/>
        <end position="70"/>
    </location>
</feature>
<keyword evidence="4" id="KW-0636">Prenylation</keyword>
<dbReference type="Gramene" id="MELO3C007853.2.1">
    <property type="protein sequence ID" value="MELO3C007853.2.1"/>
    <property type="gene ID" value="MELO3C007853.2"/>
</dbReference>
<feature type="compositionally biased region" description="Basic and acidic residues" evidence="6">
    <location>
        <begin position="80"/>
        <end position="89"/>
    </location>
</feature>
<dbReference type="InterPro" id="IPR036163">
    <property type="entry name" value="HMA_dom_sf"/>
</dbReference>
<dbReference type="SUPFAM" id="SSF55008">
    <property type="entry name" value="HMA, heavy metal-associated domain"/>
    <property type="match status" value="1"/>
</dbReference>
<evidence type="ECO:0000256" key="7">
    <source>
        <dbReference type="SAM" id="Phobius"/>
    </source>
</evidence>
<keyword evidence="7" id="KW-0812">Transmembrane</keyword>
<dbReference type="EnsemblPlants" id="MELO3C007853.2.1">
    <property type="protein sequence ID" value="MELO3C007853.2.1"/>
    <property type="gene ID" value="MELO3C007853.2"/>
</dbReference>
<evidence type="ECO:0000256" key="6">
    <source>
        <dbReference type="SAM" id="MobiDB-lite"/>
    </source>
</evidence>
<feature type="region of interest" description="Disordered" evidence="6">
    <location>
        <begin position="73"/>
        <end position="100"/>
    </location>
</feature>
<dbReference type="Gene3D" id="3.30.70.100">
    <property type="match status" value="1"/>
</dbReference>
<dbReference type="AlphaFoldDB" id="A0A9I9CSY0"/>